<keyword evidence="3" id="KW-1185">Reference proteome</keyword>
<feature type="transmembrane region" description="Helical" evidence="1">
    <location>
        <begin position="20"/>
        <end position="39"/>
    </location>
</feature>
<proteinExistence type="predicted"/>
<reference evidence="2 3" key="1">
    <citation type="submission" date="2019-06" db="EMBL/GenBank/DDBJ databases">
        <title>Whole genome sequence for Cellvibrionaceae sp. R142.</title>
        <authorList>
            <person name="Wang G."/>
        </authorList>
    </citation>
    <scope>NUCLEOTIDE SEQUENCE [LARGE SCALE GENOMIC DNA]</scope>
    <source>
        <strain evidence="2 3">R142</strain>
    </source>
</reference>
<feature type="transmembrane region" description="Helical" evidence="1">
    <location>
        <begin position="252"/>
        <end position="275"/>
    </location>
</feature>
<gene>
    <name evidence="2" type="ORF">FKG94_21495</name>
</gene>
<keyword evidence="1" id="KW-0472">Membrane</keyword>
<feature type="transmembrane region" description="Helical" evidence="1">
    <location>
        <begin position="170"/>
        <end position="190"/>
    </location>
</feature>
<feature type="transmembrane region" description="Helical" evidence="1">
    <location>
        <begin position="46"/>
        <end position="64"/>
    </location>
</feature>
<sequence>MFCDFVHPGLPGRCVCDGGNFIGCAGSAVVIFSLTTLEIRLFIKSWASIGLVVAMTALCVFALLSGSANHRANIEGKAEFLEAESARTTAFRQSLERLATGEDASNFEGRPMLIRDSAVLPEASLGDFAIGSDALYPSRVTVRLWENSASLFTNYQFENPTLLNLGRLDVTTVIVVILPLFMIAIAFDILATDRRSGRMRLLLTSGADARVILFIRLAVRHGVLLASLLIATTAAIWINTGDASLAERMTAYWPWLTGVILYAVFWSAVTGAVAWRNETSGQTASQLIALWALFVLVVPAIAVLVVQTLYPTPSRLAYLTEVRATASTADDGADGWIEAYQLDNPDQQIEQDESNTPYRSGYLRTVMVEQATAPMIKTFEATEDQRRSTLEWLRFLSPSLAAEAHLTQMAGRDTNRYRAFQRLARQQLHDLSARLGPKVLAGERISLVEYDALPRLQSSLDERFSKSVAQPRSLLILALYSLLAIALVALALRRKRLSVLR</sequence>
<dbReference type="OrthoDB" id="245813at2"/>
<dbReference type="Pfam" id="PF12040">
    <property type="entry name" value="DUF3526"/>
    <property type="match status" value="1"/>
</dbReference>
<accession>A0A545T051</accession>
<name>A0A545T051_9GAMM</name>
<keyword evidence="1" id="KW-0812">Transmembrane</keyword>
<evidence type="ECO:0000313" key="2">
    <source>
        <dbReference type="EMBL" id="TQV70596.1"/>
    </source>
</evidence>
<feature type="transmembrane region" description="Helical" evidence="1">
    <location>
        <begin position="287"/>
        <end position="310"/>
    </location>
</feature>
<evidence type="ECO:0000256" key="1">
    <source>
        <dbReference type="SAM" id="Phobius"/>
    </source>
</evidence>
<dbReference type="EMBL" id="VHSG01000024">
    <property type="protein sequence ID" value="TQV70596.1"/>
    <property type="molecule type" value="Genomic_DNA"/>
</dbReference>
<comment type="caution">
    <text evidence="2">The sequence shown here is derived from an EMBL/GenBank/DDBJ whole genome shotgun (WGS) entry which is preliminary data.</text>
</comment>
<keyword evidence="1" id="KW-1133">Transmembrane helix</keyword>
<dbReference type="InterPro" id="IPR021913">
    <property type="entry name" value="DUF3526"/>
</dbReference>
<organism evidence="2 3">
    <name type="scientific">Exilibacterium tricleocarpae</name>
    <dbReference type="NCBI Taxonomy" id="2591008"/>
    <lineage>
        <taxon>Bacteria</taxon>
        <taxon>Pseudomonadati</taxon>
        <taxon>Pseudomonadota</taxon>
        <taxon>Gammaproteobacteria</taxon>
        <taxon>Cellvibrionales</taxon>
        <taxon>Cellvibrionaceae</taxon>
        <taxon>Exilibacterium</taxon>
    </lineage>
</organism>
<feature type="transmembrane region" description="Helical" evidence="1">
    <location>
        <begin position="473"/>
        <end position="492"/>
    </location>
</feature>
<evidence type="ECO:0000313" key="3">
    <source>
        <dbReference type="Proteomes" id="UP000319732"/>
    </source>
</evidence>
<dbReference type="Proteomes" id="UP000319732">
    <property type="component" value="Unassembled WGS sequence"/>
</dbReference>
<dbReference type="AlphaFoldDB" id="A0A545T051"/>
<feature type="transmembrane region" description="Helical" evidence="1">
    <location>
        <begin position="211"/>
        <end position="240"/>
    </location>
</feature>
<protein>
    <submittedName>
        <fullName evidence="2">DUF3526 domain-containing protein</fullName>
    </submittedName>
</protein>
<dbReference type="PANTHER" id="PTHR43471">
    <property type="entry name" value="ABC TRANSPORTER PERMEASE"/>
    <property type="match status" value="1"/>
</dbReference>